<sequence>MKLQIKETRHRVVVYTLTGLVALVFLLAVACGITGAMAWYFAHTQKTITTPMTFDRPFVSDVTAGDAALNSMLVRSLVNLRLNVTPETVDRQHELLLSFVTPEARSEMKKVLATESAYVKKNGIASVYSIEQEATDPKTGDITVGGTLRASTTNGSVSVDLPVARQAWRLRLHYVNGLIRLEAFPEVSWSASFNADSSGKSL</sequence>
<dbReference type="AlphaFoldDB" id="A0A7X2MPZ3"/>
<proteinExistence type="predicted"/>
<reference evidence="2 3" key="1">
    <citation type="submission" date="2019-11" db="EMBL/GenBank/DDBJ databases">
        <title>Draft Genome Sequence of Plant Growth-Promoting Rhizosphere-Associated Bacteria.</title>
        <authorList>
            <person name="Vasilyev I.Y."/>
            <person name="Radchenko V."/>
            <person name="Ilnitskaya E.V."/>
        </authorList>
    </citation>
    <scope>NUCLEOTIDE SEQUENCE [LARGE SCALE GENOMIC DNA]</scope>
    <source>
        <strain evidence="2 3">VRA_MhP_f</strain>
    </source>
</reference>
<accession>A0A7X2MPZ3</accession>
<dbReference type="EMBL" id="WKLC01000975">
    <property type="protein sequence ID" value="MSE17061.1"/>
    <property type="molecule type" value="Genomic_DNA"/>
</dbReference>
<evidence type="ECO:0000256" key="1">
    <source>
        <dbReference type="SAM" id="Phobius"/>
    </source>
</evidence>
<dbReference type="Pfam" id="PF05309">
    <property type="entry name" value="TraE"/>
    <property type="match status" value="1"/>
</dbReference>
<protein>
    <submittedName>
        <fullName evidence="2">Conjugal transfer protein</fullName>
    </submittedName>
</protein>
<keyword evidence="1" id="KW-0472">Membrane</keyword>
<keyword evidence="1" id="KW-0812">Transmembrane</keyword>
<name>A0A7X2MPZ3_ENTAG</name>
<gene>
    <name evidence="2" type="ORF">GKC49_18675</name>
</gene>
<dbReference type="RefSeq" id="WP_061060502.1">
    <property type="nucleotide sequence ID" value="NZ_CP134722.1"/>
</dbReference>
<keyword evidence="1" id="KW-1133">Transmembrane helix</keyword>
<dbReference type="Proteomes" id="UP000461948">
    <property type="component" value="Unassembled WGS sequence"/>
</dbReference>
<comment type="caution">
    <text evidence="2">The sequence shown here is derived from an EMBL/GenBank/DDBJ whole genome shotgun (WGS) entry which is preliminary data.</text>
</comment>
<feature type="transmembrane region" description="Helical" evidence="1">
    <location>
        <begin position="12"/>
        <end position="42"/>
    </location>
</feature>
<organism evidence="2 3">
    <name type="scientific">Enterobacter agglomerans</name>
    <name type="common">Erwinia herbicola</name>
    <name type="synonym">Pantoea agglomerans</name>
    <dbReference type="NCBI Taxonomy" id="549"/>
    <lineage>
        <taxon>Bacteria</taxon>
        <taxon>Pseudomonadati</taxon>
        <taxon>Pseudomonadota</taxon>
        <taxon>Gammaproteobacteria</taxon>
        <taxon>Enterobacterales</taxon>
        <taxon>Erwiniaceae</taxon>
        <taxon>Pantoea</taxon>
        <taxon>Pantoea agglomerans group</taxon>
    </lineage>
</organism>
<evidence type="ECO:0000313" key="2">
    <source>
        <dbReference type="EMBL" id="MSE17061.1"/>
    </source>
</evidence>
<dbReference type="InterPro" id="IPR007973">
    <property type="entry name" value="Pilus_assembly_TraE"/>
</dbReference>
<dbReference type="PROSITE" id="PS51257">
    <property type="entry name" value="PROKAR_LIPOPROTEIN"/>
    <property type="match status" value="1"/>
</dbReference>
<evidence type="ECO:0000313" key="3">
    <source>
        <dbReference type="Proteomes" id="UP000461948"/>
    </source>
</evidence>